<keyword evidence="3" id="KW-0272">Extracellular matrix</keyword>
<sequence>MRFVVSGFPFIIKSAVLIRFQNDRVSVVPVYFCCVWSFISRPNTAHRSPCLRSSPYFPTQIINSITLCNVDAIEL</sequence>
<evidence type="ECO:0000256" key="4">
    <source>
        <dbReference type="ARBA" id="ARBA00022869"/>
    </source>
</evidence>
<evidence type="ECO:0000259" key="5">
    <source>
        <dbReference type="PROSITE" id="PS51116"/>
    </source>
</evidence>
<evidence type="ECO:0000313" key="6">
    <source>
        <dbReference type="EMBL" id="KAA0186966.1"/>
    </source>
</evidence>
<organism evidence="6 7">
    <name type="scientific">Fasciolopsis buskii</name>
    <dbReference type="NCBI Taxonomy" id="27845"/>
    <lineage>
        <taxon>Eukaryota</taxon>
        <taxon>Metazoa</taxon>
        <taxon>Spiralia</taxon>
        <taxon>Lophotrochozoa</taxon>
        <taxon>Platyhelminthes</taxon>
        <taxon>Trematoda</taxon>
        <taxon>Digenea</taxon>
        <taxon>Plagiorchiida</taxon>
        <taxon>Echinostomata</taxon>
        <taxon>Echinostomatoidea</taxon>
        <taxon>Fasciolidae</taxon>
        <taxon>Fasciolopsis</taxon>
    </lineage>
</organism>
<evidence type="ECO:0000256" key="1">
    <source>
        <dbReference type="ARBA" id="ARBA00004302"/>
    </source>
</evidence>
<keyword evidence="4" id="KW-0084">Basement membrane</keyword>
<proteinExistence type="predicted"/>
<feature type="domain" description="Laminin IV type B" evidence="5">
    <location>
        <begin position="1"/>
        <end position="75"/>
    </location>
</feature>
<dbReference type="EMBL" id="LUCM01009453">
    <property type="protein sequence ID" value="KAA0186966.1"/>
    <property type="molecule type" value="Genomic_DNA"/>
</dbReference>
<reference evidence="6" key="1">
    <citation type="submission" date="2019-05" db="EMBL/GenBank/DDBJ databases">
        <title>Annotation for the trematode Fasciolopsis buski.</title>
        <authorList>
            <person name="Choi Y.-J."/>
        </authorList>
    </citation>
    <scope>NUCLEOTIDE SEQUENCE</scope>
    <source>
        <strain evidence="6">HT</strain>
        <tissue evidence="6">Whole worm</tissue>
    </source>
</reference>
<dbReference type="GO" id="GO:0005604">
    <property type="term" value="C:basement membrane"/>
    <property type="evidence" value="ECO:0007669"/>
    <property type="project" value="UniProtKB-SubCell"/>
</dbReference>
<keyword evidence="2" id="KW-0964">Secreted</keyword>
<protein>
    <recommendedName>
        <fullName evidence="5">Laminin IV type B domain-containing protein</fullName>
    </recommendedName>
</protein>
<comment type="caution">
    <text evidence="6">The sequence shown here is derived from an EMBL/GenBank/DDBJ whole genome shotgun (WGS) entry which is preliminary data.</text>
</comment>
<name>A0A8E0VDN8_9TREM</name>
<comment type="subcellular location">
    <subcellularLocation>
        <location evidence="1">Secreted</location>
        <location evidence="1">Extracellular space</location>
        <location evidence="1">Extracellular matrix</location>
        <location evidence="1">Basement membrane</location>
    </subcellularLocation>
</comment>
<evidence type="ECO:0000313" key="7">
    <source>
        <dbReference type="Proteomes" id="UP000728185"/>
    </source>
</evidence>
<dbReference type="Proteomes" id="UP000728185">
    <property type="component" value="Unassembled WGS sequence"/>
</dbReference>
<evidence type="ECO:0000256" key="2">
    <source>
        <dbReference type="ARBA" id="ARBA00022525"/>
    </source>
</evidence>
<dbReference type="AlphaFoldDB" id="A0A8E0VDN8"/>
<accession>A0A8E0VDN8</accession>
<dbReference type="PROSITE" id="PS51116">
    <property type="entry name" value="LAMININ_IVB"/>
    <property type="match status" value="1"/>
</dbReference>
<evidence type="ECO:0000256" key="3">
    <source>
        <dbReference type="ARBA" id="ARBA00022530"/>
    </source>
</evidence>
<keyword evidence="7" id="KW-1185">Reference proteome</keyword>
<dbReference type="InterPro" id="IPR013015">
    <property type="entry name" value="Laminin_IV_B"/>
</dbReference>
<gene>
    <name evidence="6" type="ORF">FBUS_08976</name>
</gene>